<dbReference type="InterPro" id="IPR006571">
    <property type="entry name" value="TLDc_dom"/>
</dbReference>
<feature type="region of interest" description="Disordered" evidence="6">
    <location>
        <begin position="1"/>
        <end position="118"/>
    </location>
</feature>
<reference evidence="8 9" key="1">
    <citation type="submission" date="2014-02" db="EMBL/GenBank/DDBJ databases">
        <title>The genome sequence of Colletotrichum fioriniae PJ7.</title>
        <authorList>
            <person name="Baroncelli R."/>
            <person name="Thon M.R."/>
        </authorList>
    </citation>
    <scope>NUCLEOTIDE SEQUENCE [LARGE SCALE GENOMIC DNA]</scope>
    <source>
        <strain evidence="8 9">PJ7</strain>
    </source>
</reference>
<dbReference type="GO" id="GO:0006979">
    <property type="term" value="P:response to oxidative stress"/>
    <property type="evidence" value="ECO:0007669"/>
    <property type="project" value="TreeGrafter"/>
</dbReference>
<dbReference type="GO" id="GO:0005634">
    <property type="term" value="C:nucleus"/>
    <property type="evidence" value="ECO:0007669"/>
    <property type="project" value="TreeGrafter"/>
</dbReference>
<dbReference type="eggNOG" id="KOG2372">
    <property type="taxonomic scope" value="Eukaryota"/>
</dbReference>
<comment type="similarity">
    <text evidence="2">Belongs to the OXR1 family.</text>
</comment>
<comment type="function">
    <text evidence="4">May be involved in protection from oxidative damage.</text>
</comment>
<dbReference type="PROSITE" id="PS51886">
    <property type="entry name" value="TLDC"/>
    <property type="match status" value="1"/>
</dbReference>
<dbReference type="GO" id="GO:0005739">
    <property type="term" value="C:mitochondrion"/>
    <property type="evidence" value="ECO:0007669"/>
    <property type="project" value="UniProtKB-SubCell"/>
</dbReference>
<evidence type="ECO:0000259" key="7">
    <source>
        <dbReference type="PROSITE" id="PS51886"/>
    </source>
</evidence>
<name>A0A010SL57_9PEZI</name>
<evidence type="ECO:0000313" key="8">
    <source>
        <dbReference type="EMBL" id="EXF85613.1"/>
    </source>
</evidence>
<evidence type="ECO:0000256" key="3">
    <source>
        <dbReference type="ARBA" id="ARBA00023128"/>
    </source>
</evidence>
<feature type="domain" description="TLDc" evidence="7">
    <location>
        <begin position="213"/>
        <end position="423"/>
    </location>
</feature>
<evidence type="ECO:0000313" key="9">
    <source>
        <dbReference type="Proteomes" id="UP000020467"/>
    </source>
</evidence>
<dbReference type="AlphaFoldDB" id="A0A010SL57"/>
<dbReference type="Pfam" id="PF07534">
    <property type="entry name" value="TLD"/>
    <property type="match status" value="2"/>
</dbReference>
<dbReference type="PANTHER" id="PTHR23354:SF62">
    <property type="entry name" value="MUSTARD, ISOFORM V"/>
    <property type="match status" value="1"/>
</dbReference>
<evidence type="ECO:0000256" key="2">
    <source>
        <dbReference type="ARBA" id="ARBA00009540"/>
    </source>
</evidence>
<feature type="region of interest" description="Disordered" evidence="6">
    <location>
        <begin position="142"/>
        <end position="173"/>
    </location>
</feature>
<sequence length="424" mass="45914">LKGERGREEESTKLPSVAPPPPPQLLSHSARLLDDKPLSGHRNRPVPIYATLSSPRPPLKTGPSHPTTSDHPLPASTSYAGLTRTSRTDREMAYQSPPETPSSSGAHTPTHSSSAAPSLSNSVITTMWSGLIRRFSSDLPESYGHNGHPHEPSHLSHARTEPAGGGGGGFQDGINGVFFPSHQPIRTASPFRPPPLDPIVLHGYKESTSQSARLLSHGVAEEIRIMLPERLRIKEDWRLIYSLEQDGASLATLYQKAAEFQGRRVGFVLVVRDDLGGTFGAYLSEYPHPASKYFGNGECFLWRASTLTPLPPPPSADTTNLTRITTVASPIRSTFGDRNNAPSPAPSESIRFKAFPYSGINDYYINCETGFLSVGAGDGHYGLWLDDSLDRGHSGRSHTFGNEPLSDEGEKFGVLGVELWVLGA</sequence>
<keyword evidence="3" id="KW-0496">Mitochondrion</keyword>
<comment type="caution">
    <text evidence="8">The sequence shown here is derived from an EMBL/GenBank/DDBJ whole genome shotgun (WGS) entry which is preliminary data.</text>
</comment>
<organism evidence="8 9">
    <name type="scientific">Colletotrichum fioriniae PJ7</name>
    <dbReference type="NCBI Taxonomy" id="1445577"/>
    <lineage>
        <taxon>Eukaryota</taxon>
        <taxon>Fungi</taxon>
        <taxon>Dikarya</taxon>
        <taxon>Ascomycota</taxon>
        <taxon>Pezizomycotina</taxon>
        <taxon>Sordariomycetes</taxon>
        <taxon>Hypocreomycetidae</taxon>
        <taxon>Glomerellales</taxon>
        <taxon>Glomerellaceae</taxon>
        <taxon>Colletotrichum</taxon>
        <taxon>Colletotrichum acutatum species complex</taxon>
    </lineage>
</organism>
<comment type="subcellular location">
    <subcellularLocation>
        <location evidence="1">Mitochondrion</location>
    </subcellularLocation>
</comment>
<feature type="non-terminal residue" evidence="8">
    <location>
        <position position="1"/>
    </location>
</feature>
<feature type="compositionally biased region" description="Low complexity" evidence="6">
    <location>
        <begin position="101"/>
        <end position="118"/>
    </location>
</feature>
<keyword evidence="9" id="KW-1185">Reference proteome</keyword>
<dbReference type="OrthoDB" id="26679at2759"/>
<feature type="compositionally biased region" description="Basic and acidic residues" evidence="6">
    <location>
        <begin position="1"/>
        <end position="12"/>
    </location>
</feature>
<feature type="compositionally biased region" description="Basic and acidic residues" evidence="6">
    <location>
        <begin position="148"/>
        <end position="160"/>
    </location>
</feature>
<dbReference type="KEGG" id="cfj:CFIO01_08067"/>
<evidence type="ECO:0000256" key="5">
    <source>
        <dbReference type="ARBA" id="ARBA00040604"/>
    </source>
</evidence>
<evidence type="ECO:0000256" key="6">
    <source>
        <dbReference type="SAM" id="MobiDB-lite"/>
    </source>
</evidence>
<dbReference type="PANTHER" id="PTHR23354">
    <property type="entry name" value="NUCLEOLAR PROTEIN 7/ESTROGEN RECEPTOR COACTIVATOR-RELATED"/>
    <property type="match status" value="1"/>
</dbReference>
<evidence type="ECO:0000256" key="4">
    <source>
        <dbReference type="ARBA" id="ARBA00037112"/>
    </source>
</evidence>
<protein>
    <recommendedName>
        <fullName evidence="5">Oxidation resistance protein 1</fullName>
    </recommendedName>
</protein>
<dbReference type="SMART" id="SM00584">
    <property type="entry name" value="TLDc"/>
    <property type="match status" value="1"/>
</dbReference>
<proteinExistence type="inferred from homology"/>
<accession>A0A010SL57</accession>
<evidence type="ECO:0000256" key="1">
    <source>
        <dbReference type="ARBA" id="ARBA00004173"/>
    </source>
</evidence>
<feature type="compositionally biased region" description="Polar residues" evidence="6">
    <location>
        <begin position="64"/>
        <end position="85"/>
    </location>
</feature>
<dbReference type="Proteomes" id="UP000020467">
    <property type="component" value="Unassembled WGS sequence"/>
</dbReference>
<gene>
    <name evidence="8" type="ORF">CFIO01_08067</name>
</gene>
<dbReference type="HOGENOM" id="CLU_029204_0_1_1"/>
<dbReference type="EMBL" id="JARH01000079">
    <property type="protein sequence ID" value="EXF85613.1"/>
    <property type="molecule type" value="Genomic_DNA"/>
</dbReference>
<dbReference type="STRING" id="1445577.A0A010SL57"/>